<proteinExistence type="inferred from homology"/>
<dbReference type="InterPro" id="IPR004563">
    <property type="entry name" value="Apolipo_AcylTrfase"/>
</dbReference>
<feature type="transmembrane region" description="Helical" evidence="9">
    <location>
        <begin position="177"/>
        <end position="199"/>
    </location>
</feature>
<feature type="transmembrane region" description="Helical" evidence="9">
    <location>
        <begin position="211"/>
        <end position="230"/>
    </location>
</feature>
<dbReference type="SUPFAM" id="SSF56317">
    <property type="entry name" value="Carbon-nitrogen hydrolase"/>
    <property type="match status" value="1"/>
</dbReference>
<keyword evidence="12" id="KW-1185">Reference proteome</keyword>
<feature type="transmembrane region" description="Helical" evidence="9">
    <location>
        <begin position="27"/>
        <end position="58"/>
    </location>
</feature>
<comment type="similarity">
    <text evidence="2 9">Belongs to the CN hydrolase family. Apolipoprotein N-acyltransferase subfamily.</text>
</comment>
<dbReference type="PANTHER" id="PTHR38686:SF1">
    <property type="entry name" value="APOLIPOPROTEIN N-ACYLTRANSFERASE"/>
    <property type="match status" value="1"/>
</dbReference>
<dbReference type="CDD" id="cd07571">
    <property type="entry name" value="ALP_N-acyl_transferase"/>
    <property type="match status" value="1"/>
</dbReference>
<dbReference type="InterPro" id="IPR045378">
    <property type="entry name" value="LNT_N"/>
</dbReference>
<keyword evidence="7 9" id="KW-0472">Membrane</keyword>
<keyword evidence="6 9" id="KW-1133">Transmembrane helix</keyword>
<evidence type="ECO:0000256" key="9">
    <source>
        <dbReference type="HAMAP-Rule" id="MF_01148"/>
    </source>
</evidence>
<evidence type="ECO:0000256" key="8">
    <source>
        <dbReference type="ARBA" id="ARBA00023315"/>
    </source>
</evidence>
<feature type="transmembrane region" description="Helical" evidence="9">
    <location>
        <begin position="502"/>
        <end position="523"/>
    </location>
</feature>
<protein>
    <recommendedName>
        <fullName evidence="9">Apolipoprotein N-acyltransferase</fullName>
        <shortName evidence="9">ALP N-acyltransferase</shortName>
        <ecNumber evidence="9">2.3.1.269</ecNumber>
    </recommendedName>
</protein>
<name>A0ABQ2L8Z2_9PROT</name>
<evidence type="ECO:0000256" key="1">
    <source>
        <dbReference type="ARBA" id="ARBA00004651"/>
    </source>
</evidence>
<dbReference type="RefSeq" id="WP_188873473.1">
    <property type="nucleotide sequence ID" value="NZ_BMOV01000002.1"/>
</dbReference>
<evidence type="ECO:0000256" key="5">
    <source>
        <dbReference type="ARBA" id="ARBA00022692"/>
    </source>
</evidence>
<evidence type="ECO:0000313" key="11">
    <source>
        <dbReference type="EMBL" id="GGO07288.1"/>
    </source>
</evidence>
<keyword evidence="3 9" id="KW-1003">Cell membrane</keyword>
<evidence type="ECO:0000256" key="6">
    <source>
        <dbReference type="ARBA" id="ARBA00022989"/>
    </source>
</evidence>
<dbReference type="PROSITE" id="PS50263">
    <property type="entry name" value="CN_HYDROLASE"/>
    <property type="match status" value="1"/>
</dbReference>
<gene>
    <name evidence="9 11" type="primary">lnt</name>
    <name evidence="11" type="ORF">GCM10007972_06530</name>
</gene>
<evidence type="ECO:0000313" key="12">
    <source>
        <dbReference type="Proteomes" id="UP000602381"/>
    </source>
</evidence>
<dbReference type="Pfam" id="PF20154">
    <property type="entry name" value="LNT_N"/>
    <property type="match status" value="1"/>
</dbReference>
<evidence type="ECO:0000256" key="7">
    <source>
        <dbReference type="ARBA" id="ARBA00023136"/>
    </source>
</evidence>
<dbReference type="EMBL" id="BMOV01000002">
    <property type="protein sequence ID" value="GGO07288.1"/>
    <property type="molecule type" value="Genomic_DNA"/>
</dbReference>
<dbReference type="Gene3D" id="3.60.110.10">
    <property type="entry name" value="Carbon-nitrogen hydrolase"/>
    <property type="match status" value="1"/>
</dbReference>
<keyword evidence="8 9" id="KW-0012">Acyltransferase</keyword>
<evidence type="ECO:0000256" key="3">
    <source>
        <dbReference type="ARBA" id="ARBA00022475"/>
    </source>
</evidence>
<keyword evidence="5 9" id="KW-0812">Transmembrane</keyword>
<feature type="transmembrane region" description="Helical" evidence="9">
    <location>
        <begin position="70"/>
        <end position="90"/>
    </location>
</feature>
<organism evidence="11 12">
    <name type="scientific">Iodidimonas muriae</name>
    <dbReference type="NCBI Taxonomy" id="261467"/>
    <lineage>
        <taxon>Bacteria</taxon>
        <taxon>Pseudomonadati</taxon>
        <taxon>Pseudomonadota</taxon>
        <taxon>Alphaproteobacteria</taxon>
        <taxon>Iodidimonadales</taxon>
        <taxon>Iodidimonadaceae</taxon>
        <taxon>Iodidimonas</taxon>
    </lineage>
</organism>
<comment type="catalytic activity">
    <reaction evidence="9">
        <text>N-terminal S-1,2-diacyl-sn-glyceryl-L-cysteinyl-[lipoprotein] + a glycerophospholipid = N-acyl-S-1,2-diacyl-sn-glyceryl-L-cysteinyl-[lipoprotein] + a 2-acyl-sn-glycero-3-phospholipid + H(+)</text>
        <dbReference type="Rhea" id="RHEA:48228"/>
        <dbReference type="Rhea" id="RHEA-COMP:14681"/>
        <dbReference type="Rhea" id="RHEA-COMP:14684"/>
        <dbReference type="ChEBI" id="CHEBI:15378"/>
        <dbReference type="ChEBI" id="CHEBI:136912"/>
        <dbReference type="ChEBI" id="CHEBI:140656"/>
        <dbReference type="ChEBI" id="CHEBI:140657"/>
        <dbReference type="ChEBI" id="CHEBI:140660"/>
        <dbReference type="EC" id="2.3.1.269"/>
    </reaction>
</comment>
<dbReference type="NCBIfam" id="TIGR00546">
    <property type="entry name" value="lnt"/>
    <property type="match status" value="1"/>
</dbReference>
<feature type="transmembrane region" description="Helical" evidence="9">
    <location>
        <begin position="129"/>
        <end position="147"/>
    </location>
</feature>
<dbReference type="HAMAP" id="MF_01148">
    <property type="entry name" value="Lnt"/>
    <property type="match status" value="1"/>
</dbReference>
<comment type="subcellular location">
    <subcellularLocation>
        <location evidence="1 9">Cell membrane</location>
        <topology evidence="1 9">Multi-pass membrane protein</topology>
    </subcellularLocation>
</comment>
<comment type="pathway">
    <text evidence="9">Protein modification; lipoprotein biosynthesis (N-acyl transfer).</text>
</comment>
<dbReference type="PANTHER" id="PTHR38686">
    <property type="entry name" value="APOLIPOPROTEIN N-ACYLTRANSFERASE"/>
    <property type="match status" value="1"/>
</dbReference>
<reference evidence="12" key="1">
    <citation type="journal article" date="2019" name="Int. J. Syst. Evol. Microbiol.">
        <title>The Global Catalogue of Microorganisms (GCM) 10K type strain sequencing project: providing services to taxonomists for standard genome sequencing and annotation.</title>
        <authorList>
            <consortium name="The Broad Institute Genomics Platform"/>
            <consortium name="The Broad Institute Genome Sequencing Center for Infectious Disease"/>
            <person name="Wu L."/>
            <person name="Ma J."/>
        </authorList>
    </citation>
    <scope>NUCLEOTIDE SEQUENCE [LARGE SCALE GENOMIC DNA]</scope>
    <source>
        <strain evidence="12">JCM 17843</strain>
    </source>
</reference>
<evidence type="ECO:0000256" key="4">
    <source>
        <dbReference type="ARBA" id="ARBA00022679"/>
    </source>
</evidence>
<dbReference type="EC" id="2.3.1.269" evidence="9"/>
<feature type="transmembrane region" description="Helical" evidence="9">
    <location>
        <begin position="102"/>
        <end position="122"/>
    </location>
</feature>
<dbReference type="InterPro" id="IPR036526">
    <property type="entry name" value="C-N_Hydrolase_sf"/>
</dbReference>
<feature type="domain" description="CN hydrolase" evidence="10">
    <location>
        <begin position="248"/>
        <end position="495"/>
    </location>
</feature>
<accession>A0ABQ2L8Z2</accession>
<dbReference type="InterPro" id="IPR003010">
    <property type="entry name" value="C-N_Hydrolase"/>
</dbReference>
<comment type="caution">
    <text evidence="11">The sequence shown here is derived from an EMBL/GenBank/DDBJ whole genome shotgun (WGS) entry which is preliminary data.</text>
</comment>
<sequence>MPENLVELQPGRQWRGLAWLQRRPLRWALLFSLGAISSFAFAPTFYLPVLLITMPVFVWMFMRTAGPGAAFWDGWAFGFGFFSLGLRWIVQSFANQPSVPDAMGPPAVLLLALAMGLYPALVAAFTRRVSVPSLTAMMVFALAWAVAEWLRGHLFTGFPWNPVAAIWAVWTPMMQPLSLVGTYGLGFFTLLIAISPLALHPAYGGGGARGWIWPGFAVLGLVIWGSYGLMRMNQTPFERVPDVTVRLVQANIPQKLKWDRSLRRDHFSDHLYLSDSLPDPDGRLIVLWPETAITDPFFDQKPGGRAIISRMLPPDGVLITGLLRAETGADGRPKAMNSVMAFDSFGQTLGQYDKHHLVPFGEYLPARSVLSALGLEKLAGGLYDLGSGSGPFTLTLAGLPSFSPLVCYEAIFPGAVVAPMERPEMLVNLTNDAWFGLSIGPYQHFAQSRMRAVEEGVPLIRSAGTGISAVVDPVGRVVTQIALGRRGVVDSGVPVALPNPPLYARIGDGLLVVFVGIGAALIIRRRKTRNAGDAG</sequence>
<comment type="function">
    <text evidence="9">Catalyzes the phospholipid dependent N-acylation of the N-terminal cysteine of apolipoprotein, the last step in lipoprotein maturation.</text>
</comment>
<evidence type="ECO:0000256" key="2">
    <source>
        <dbReference type="ARBA" id="ARBA00010065"/>
    </source>
</evidence>
<dbReference type="Proteomes" id="UP000602381">
    <property type="component" value="Unassembled WGS sequence"/>
</dbReference>
<keyword evidence="4 9" id="KW-0808">Transferase</keyword>
<dbReference type="Pfam" id="PF00795">
    <property type="entry name" value="CN_hydrolase"/>
    <property type="match status" value="1"/>
</dbReference>
<evidence type="ECO:0000259" key="10">
    <source>
        <dbReference type="PROSITE" id="PS50263"/>
    </source>
</evidence>